<comment type="caution">
    <text evidence="1">The sequence shown here is derived from an EMBL/GenBank/DDBJ whole genome shotgun (WGS) entry which is preliminary data.</text>
</comment>
<sequence>VELKGNDQNLVILASYVEVLESINLLAPSNGSITVCHHEVVREDIELY</sequence>
<protein>
    <submittedName>
        <fullName evidence="1">Uncharacterized protein</fullName>
    </submittedName>
</protein>
<dbReference type="AlphaFoldDB" id="X1SXG8"/>
<proteinExistence type="predicted"/>
<dbReference type="EMBL" id="BARW01006734">
    <property type="protein sequence ID" value="GAI80020.1"/>
    <property type="molecule type" value="Genomic_DNA"/>
</dbReference>
<gene>
    <name evidence="1" type="ORF">S12H4_14141</name>
</gene>
<reference evidence="1" key="1">
    <citation type="journal article" date="2014" name="Front. Microbiol.">
        <title>High frequency of phylogenetically diverse reductive dehalogenase-homologous genes in deep subseafloor sedimentary metagenomes.</title>
        <authorList>
            <person name="Kawai M."/>
            <person name="Futagami T."/>
            <person name="Toyoda A."/>
            <person name="Takaki Y."/>
            <person name="Nishi S."/>
            <person name="Hori S."/>
            <person name="Arai W."/>
            <person name="Tsubouchi T."/>
            <person name="Morono Y."/>
            <person name="Uchiyama I."/>
            <person name="Ito T."/>
            <person name="Fujiyama A."/>
            <person name="Inagaki F."/>
            <person name="Takami H."/>
        </authorList>
    </citation>
    <scope>NUCLEOTIDE SEQUENCE</scope>
    <source>
        <strain evidence="1">Expedition CK06-06</strain>
    </source>
</reference>
<organism evidence="1">
    <name type="scientific">marine sediment metagenome</name>
    <dbReference type="NCBI Taxonomy" id="412755"/>
    <lineage>
        <taxon>unclassified sequences</taxon>
        <taxon>metagenomes</taxon>
        <taxon>ecological metagenomes</taxon>
    </lineage>
</organism>
<feature type="non-terminal residue" evidence="1">
    <location>
        <position position="1"/>
    </location>
</feature>
<evidence type="ECO:0000313" key="1">
    <source>
        <dbReference type="EMBL" id="GAI80020.1"/>
    </source>
</evidence>
<name>X1SXG8_9ZZZZ</name>
<accession>X1SXG8</accession>